<dbReference type="InterPro" id="IPR050902">
    <property type="entry name" value="ABC_Transporter_SBP"/>
</dbReference>
<dbReference type="PANTHER" id="PTHR30535:SF35">
    <property type="entry name" value="PERIPLASMIC BINDING PROTEIN"/>
    <property type="match status" value="1"/>
</dbReference>
<comment type="caution">
    <text evidence="2">The sequence shown here is derived from an EMBL/GenBank/DDBJ whole genome shotgun (WGS) entry which is preliminary data.</text>
</comment>
<dbReference type="EMBL" id="MKQR01000028">
    <property type="protein sequence ID" value="OLR90198.1"/>
    <property type="molecule type" value="Genomic_DNA"/>
</dbReference>
<dbReference type="InterPro" id="IPR054828">
    <property type="entry name" value="Vit_B12_bind_prot"/>
</dbReference>
<organism evidence="2 3">
    <name type="scientific">Actinokineospora bangkokensis</name>
    <dbReference type="NCBI Taxonomy" id="1193682"/>
    <lineage>
        <taxon>Bacteria</taxon>
        <taxon>Bacillati</taxon>
        <taxon>Actinomycetota</taxon>
        <taxon>Actinomycetes</taxon>
        <taxon>Pseudonocardiales</taxon>
        <taxon>Pseudonocardiaceae</taxon>
        <taxon>Actinokineospora</taxon>
    </lineage>
</organism>
<dbReference type="SUPFAM" id="SSF53807">
    <property type="entry name" value="Helical backbone' metal receptor"/>
    <property type="match status" value="1"/>
</dbReference>
<dbReference type="STRING" id="1193682.BJP25_04365"/>
<dbReference type="AlphaFoldDB" id="A0A1Q9LDT1"/>
<gene>
    <name evidence="2" type="ORF">BJP25_04365</name>
</gene>
<dbReference type="PANTHER" id="PTHR30535">
    <property type="entry name" value="VITAMIN B12-BINDING PROTEIN"/>
    <property type="match status" value="1"/>
</dbReference>
<evidence type="ECO:0000313" key="3">
    <source>
        <dbReference type="Proteomes" id="UP000186040"/>
    </source>
</evidence>
<name>A0A1Q9LDT1_9PSEU</name>
<dbReference type="OrthoDB" id="9816357at2"/>
<accession>A0A1Q9LDT1</accession>
<sequence length="250" mass="27138">MRDDLGADVPLTTAPRRVVSLVPSLTEVVAPTGTLVGATDYCTHPPELAVPRVGGSKYPDVAAVRALAPDLVIANSEENRPEEVGALRAAGVPVWVTRAPETVPMALASARRLFTEVFRAPVPGWLPRAEQLWGRELPERAVAVVPVWRKPWVVLGRDTFAGDVLLRLGVRNAYADHAERYPRPPLEELRASAADLVVLPDEPYEFTADDGPGFFPGKKPVLVNGRYLTWYGPSLLAAWTALDEAIGRAL</sequence>
<dbReference type="NCBIfam" id="NF038402">
    <property type="entry name" value="TroA_like"/>
    <property type="match status" value="1"/>
</dbReference>
<reference evidence="2 3" key="1">
    <citation type="submission" date="2016-10" db="EMBL/GenBank/DDBJ databases">
        <title>The Draft Genome Sequence of Actinokineospora bangkokensis 44EHWT reveals the biosynthetic pathway of antifungal compounds Thailandins with unusual extender unit butylmalonyl-CoA.</title>
        <authorList>
            <person name="Greule A."/>
            <person name="Intra B."/>
            <person name="Flemming S."/>
            <person name="Rommel M.G."/>
            <person name="Panbangred W."/>
            <person name="Bechthold A."/>
        </authorList>
    </citation>
    <scope>NUCLEOTIDE SEQUENCE [LARGE SCALE GENOMIC DNA]</scope>
    <source>
        <strain evidence="2 3">44EHW</strain>
    </source>
</reference>
<evidence type="ECO:0000256" key="1">
    <source>
        <dbReference type="ARBA" id="ARBA00008814"/>
    </source>
</evidence>
<dbReference type="RefSeq" id="WP_075978404.1">
    <property type="nucleotide sequence ID" value="NZ_MKQR01000028.1"/>
</dbReference>
<proteinExistence type="inferred from homology"/>
<protein>
    <submittedName>
        <fullName evidence="2">Cobalamin-binding protein</fullName>
    </submittedName>
</protein>
<evidence type="ECO:0000313" key="2">
    <source>
        <dbReference type="EMBL" id="OLR90198.1"/>
    </source>
</evidence>
<comment type="similarity">
    <text evidence="1">Belongs to the bacterial solute-binding protein 8 family.</text>
</comment>
<dbReference type="Proteomes" id="UP000186040">
    <property type="component" value="Unassembled WGS sequence"/>
</dbReference>
<dbReference type="Gene3D" id="3.40.50.1980">
    <property type="entry name" value="Nitrogenase molybdenum iron protein domain"/>
    <property type="match status" value="2"/>
</dbReference>
<keyword evidence="3" id="KW-1185">Reference proteome</keyword>